<organism evidence="2 3">
    <name type="scientific">Kitasatospora cinereorecta</name>
    <dbReference type="NCBI Taxonomy" id="285560"/>
    <lineage>
        <taxon>Bacteria</taxon>
        <taxon>Bacillati</taxon>
        <taxon>Actinomycetota</taxon>
        <taxon>Actinomycetes</taxon>
        <taxon>Kitasatosporales</taxon>
        <taxon>Streptomycetaceae</taxon>
        <taxon>Kitasatospora</taxon>
    </lineage>
</organism>
<evidence type="ECO:0000259" key="1">
    <source>
        <dbReference type="Pfam" id="PF04167"/>
    </source>
</evidence>
<dbReference type="RefSeq" id="WP_346144172.1">
    <property type="nucleotide sequence ID" value="NZ_BAAAUA010000015.1"/>
</dbReference>
<dbReference type="InterPro" id="IPR035930">
    <property type="entry name" value="FomD-like_sf"/>
</dbReference>
<dbReference type="EMBL" id="JBHSOC010000016">
    <property type="protein sequence ID" value="MFC5641924.1"/>
    <property type="molecule type" value="Genomic_DNA"/>
</dbReference>
<keyword evidence="3" id="KW-1185">Reference proteome</keyword>
<sequence>MTHDEPVTVLRDGRLRAAGIRRGSVVAYDWGFHQDGTDHVQRTFVLLDDHMQIDQPVAFPPGQRGWWYCDLVSLEWAAPGLLRTDDRWIDVIVGPPDHPYRLLDLDDYAAALADGRLAPADAADGLTRVQRFLDQRLNRRHDTTRTWPAFPPAEIRDLGTADLPQNWSLLD</sequence>
<dbReference type="Gene3D" id="2.40.380.10">
    <property type="entry name" value="FomD-like"/>
    <property type="match status" value="1"/>
</dbReference>
<dbReference type="Proteomes" id="UP001596066">
    <property type="component" value="Unassembled WGS sequence"/>
</dbReference>
<accession>A0ABW0VAE1</accession>
<reference evidence="3" key="1">
    <citation type="journal article" date="2019" name="Int. J. Syst. Evol. Microbiol.">
        <title>The Global Catalogue of Microorganisms (GCM) 10K type strain sequencing project: providing services to taxonomists for standard genome sequencing and annotation.</title>
        <authorList>
            <consortium name="The Broad Institute Genomics Platform"/>
            <consortium name="The Broad Institute Genome Sequencing Center for Infectious Disease"/>
            <person name="Wu L."/>
            <person name="Ma J."/>
        </authorList>
    </citation>
    <scope>NUCLEOTIDE SEQUENCE [LARGE SCALE GENOMIC DNA]</scope>
    <source>
        <strain evidence="3">CGMCC 4.1622</strain>
    </source>
</reference>
<evidence type="ECO:0000313" key="2">
    <source>
        <dbReference type="EMBL" id="MFC5641924.1"/>
    </source>
</evidence>
<feature type="domain" description="DUF402" evidence="1">
    <location>
        <begin position="62"/>
        <end position="136"/>
    </location>
</feature>
<evidence type="ECO:0000313" key="3">
    <source>
        <dbReference type="Proteomes" id="UP001596066"/>
    </source>
</evidence>
<dbReference type="Pfam" id="PF04167">
    <property type="entry name" value="DUF402"/>
    <property type="match status" value="1"/>
</dbReference>
<gene>
    <name evidence="2" type="ORF">ACFPZF_11240</name>
</gene>
<protein>
    <submittedName>
        <fullName evidence="2">DUF402 domain-containing protein</fullName>
    </submittedName>
</protein>
<proteinExistence type="predicted"/>
<dbReference type="SUPFAM" id="SSF159234">
    <property type="entry name" value="FomD-like"/>
    <property type="match status" value="1"/>
</dbReference>
<name>A0ABW0VAE1_9ACTN</name>
<dbReference type="InterPro" id="IPR007295">
    <property type="entry name" value="DUF402"/>
</dbReference>
<comment type="caution">
    <text evidence="2">The sequence shown here is derived from an EMBL/GenBank/DDBJ whole genome shotgun (WGS) entry which is preliminary data.</text>
</comment>